<evidence type="ECO:0000256" key="1">
    <source>
        <dbReference type="ARBA" id="ARBA00004123"/>
    </source>
</evidence>
<dbReference type="SMART" id="SM00707">
    <property type="entry name" value="RPEL"/>
    <property type="match status" value="3"/>
</dbReference>
<evidence type="ECO:0000256" key="6">
    <source>
        <dbReference type="SAM" id="MobiDB-lite"/>
    </source>
</evidence>
<sequence>RCCTQNSGQKGFSVTSTVVADFLFSSSSHLRCLHAVLQLKLQQRRTREELVSQGIMPPLKSPAAFHEQRRSLERARTEDYLKRKIRSRPERSELVRMHILEETSAEPSLQAKQLQLKRARLADDLNDKISHRPGPIELVHKNILSVDYSPKGAGGESSSLDEDSSDALSPDQLTNHDSPLSAVTQLSPADVLTQSRDLCTPQFFAQPPPPPPPLVNVRPRPWNLNLPGNSNIVSCCKHVFSCMKVKKLKYHQYIPPDQKADKERPPQMDSSYAKLLHQQQLFLQLQILCQQQQHYNYHTILPAPPK</sequence>
<organism evidence="7 8">
    <name type="scientific">Oryzias sinensis</name>
    <name type="common">Chinese medaka</name>
    <dbReference type="NCBI Taxonomy" id="183150"/>
    <lineage>
        <taxon>Eukaryota</taxon>
        <taxon>Metazoa</taxon>
        <taxon>Chordata</taxon>
        <taxon>Craniata</taxon>
        <taxon>Vertebrata</taxon>
        <taxon>Euteleostomi</taxon>
        <taxon>Actinopterygii</taxon>
        <taxon>Neopterygii</taxon>
        <taxon>Teleostei</taxon>
        <taxon>Neoteleostei</taxon>
        <taxon>Acanthomorphata</taxon>
        <taxon>Ovalentaria</taxon>
        <taxon>Atherinomorphae</taxon>
        <taxon>Beloniformes</taxon>
        <taxon>Adrianichthyidae</taxon>
        <taxon>Oryziinae</taxon>
        <taxon>Oryzias</taxon>
    </lineage>
</organism>
<dbReference type="InterPro" id="IPR004018">
    <property type="entry name" value="RPEL_repeat"/>
</dbReference>
<keyword evidence="5" id="KW-0009">Actin-binding</keyword>
<feature type="repeat" description="RPEL" evidence="4">
    <location>
        <begin position="123"/>
        <end position="148"/>
    </location>
</feature>
<reference evidence="7" key="2">
    <citation type="submission" date="2025-09" db="UniProtKB">
        <authorList>
            <consortium name="Ensembl"/>
        </authorList>
    </citation>
    <scope>IDENTIFICATION</scope>
</reference>
<dbReference type="Gene3D" id="6.10.150.10">
    <property type="match status" value="1"/>
</dbReference>
<accession>A0A8C8DTF1</accession>
<dbReference type="PROSITE" id="PS51073">
    <property type="entry name" value="RPEL"/>
    <property type="match status" value="3"/>
</dbReference>
<evidence type="ECO:0000313" key="8">
    <source>
        <dbReference type="Proteomes" id="UP000694383"/>
    </source>
</evidence>
<dbReference type="GO" id="GO:0005634">
    <property type="term" value="C:nucleus"/>
    <property type="evidence" value="ECO:0007669"/>
    <property type="project" value="UniProtKB-SubCell"/>
</dbReference>
<dbReference type="PANTHER" id="PTHR22793">
    <property type="entry name" value="MYOCARDIN-RELATED TRANSCRIPTION FACTOR-RELATED"/>
    <property type="match status" value="1"/>
</dbReference>
<keyword evidence="8" id="KW-1185">Reference proteome</keyword>
<evidence type="ECO:0000313" key="7">
    <source>
        <dbReference type="Ensembl" id="ENSOSIP00000029035.1"/>
    </source>
</evidence>
<evidence type="ECO:0000256" key="5">
    <source>
        <dbReference type="RuleBase" id="RU301113"/>
    </source>
</evidence>
<dbReference type="Ensembl" id="ENSOSIT00000030591.1">
    <property type="protein sequence ID" value="ENSOSIP00000029035.1"/>
    <property type="gene ID" value="ENSOSIG00000015080.1"/>
</dbReference>
<comment type="subunit">
    <text evidence="5">Binds PPP1CA and actin.</text>
</comment>
<dbReference type="Gene3D" id="6.10.140.2040">
    <property type="match status" value="1"/>
</dbReference>
<dbReference type="GO" id="GO:0051145">
    <property type="term" value="P:smooth muscle cell differentiation"/>
    <property type="evidence" value="ECO:0007669"/>
    <property type="project" value="TreeGrafter"/>
</dbReference>
<feature type="repeat" description="RPEL" evidence="4">
    <location>
        <begin position="35"/>
        <end position="60"/>
    </location>
</feature>
<keyword evidence="2 5" id="KW-0677">Repeat</keyword>
<feature type="region of interest" description="Disordered" evidence="6">
    <location>
        <begin position="147"/>
        <end position="182"/>
    </location>
</feature>
<evidence type="ECO:0000256" key="2">
    <source>
        <dbReference type="ARBA" id="ARBA00022737"/>
    </source>
</evidence>
<dbReference type="GO" id="GO:0045944">
    <property type="term" value="P:positive regulation of transcription by RNA polymerase II"/>
    <property type="evidence" value="ECO:0007669"/>
    <property type="project" value="TreeGrafter"/>
</dbReference>
<evidence type="ECO:0000256" key="4">
    <source>
        <dbReference type="PROSITE-ProRule" id="PRU00401"/>
    </source>
</evidence>
<evidence type="ECO:0000256" key="3">
    <source>
        <dbReference type="ARBA" id="ARBA00023242"/>
    </source>
</evidence>
<dbReference type="PANTHER" id="PTHR22793:SF6">
    <property type="entry name" value="MYOCARDIN-RELATED TRANSCRIPTION FACTOR A"/>
    <property type="match status" value="1"/>
</dbReference>
<proteinExistence type="inferred from homology"/>
<dbReference type="InterPro" id="IPR043451">
    <property type="entry name" value="Myocardin-like"/>
</dbReference>
<dbReference type="GeneTree" id="ENSGT00950000182979"/>
<feature type="repeat" description="RPEL" evidence="4">
    <location>
        <begin position="79"/>
        <end position="104"/>
    </location>
</feature>
<dbReference type="GO" id="GO:0003713">
    <property type="term" value="F:transcription coactivator activity"/>
    <property type="evidence" value="ECO:0007669"/>
    <property type="project" value="TreeGrafter"/>
</dbReference>
<reference evidence="7" key="1">
    <citation type="submission" date="2025-08" db="UniProtKB">
        <authorList>
            <consortium name="Ensembl"/>
        </authorList>
    </citation>
    <scope>IDENTIFICATION</scope>
</reference>
<keyword evidence="3" id="KW-0539">Nucleus</keyword>
<dbReference type="GO" id="GO:0004864">
    <property type="term" value="F:protein phosphatase inhibitor activity"/>
    <property type="evidence" value="ECO:0007669"/>
    <property type="project" value="UniProtKB-UniRule"/>
</dbReference>
<dbReference type="Proteomes" id="UP000694383">
    <property type="component" value="Unplaced"/>
</dbReference>
<dbReference type="AlphaFoldDB" id="A0A8C8DTF1"/>
<name>A0A8C8DTF1_9TELE</name>
<feature type="compositionally biased region" description="Polar residues" evidence="6">
    <location>
        <begin position="171"/>
        <end position="182"/>
    </location>
</feature>
<dbReference type="GO" id="GO:0003779">
    <property type="term" value="F:actin binding"/>
    <property type="evidence" value="ECO:0007669"/>
    <property type="project" value="UniProtKB-KW"/>
</dbReference>
<comment type="similarity">
    <text evidence="5">Belongs to the phosphatase and actin regulator family.</text>
</comment>
<dbReference type="Pfam" id="PF02755">
    <property type="entry name" value="RPEL"/>
    <property type="match status" value="3"/>
</dbReference>
<comment type="subcellular location">
    <subcellularLocation>
        <location evidence="1">Nucleus</location>
    </subcellularLocation>
</comment>
<protein>
    <recommendedName>
        <fullName evidence="5">Phosphatase and actin regulator</fullName>
    </recommendedName>
</protein>